<feature type="chain" id="PRO_5020312209" description="Carboxypeptidase-like protein" evidence="1">
    <location>
        <begin position="19"/>
        <end position="577"/>
    </location>
</feature>
<dbReference type="RefSeq" id="WP_131596443.1">
    <property type="nucleotide sequence ID" value="NZ_SJSL01000002.1"/>
</dbReference>
<keyword evidence="1" id="KW-0732">Signal</keyword>
<dbReference type="EMBL" id="SJSL01000002">
    <property type="protein sequence ID" value="TCD01643.1"/>
    <property type="molecule type" value="Genomic_DNA"/>
</dbReference>
<gene>
    <name evidence="2" type="ORF">EZ437_13060</name>
</gene>
<evidence type="ECO:0000256" key="1">
    <source>
        <dbReference type="SAM" id="SignalP"/>
    </source>
</evidence>
<keyword evidence="3" id="KW-1185">Reference proteome</keyword>
<dbReference type="InterPro" id="IPR008969">
    <property type="entry name" value="CarboxyPept-like_regulatory"/>
</dbReference>
<evidence type="ECO:0008006" key="4">
    <source>
        <dbReference type="Google" id="ProtNLM"/>
    </source>
</evidence>
<feature type="signal peptide" evidence="1">
    <location>
        <begin position="1"/>
        <end position="18"/>
    </location>
</feature>
<name>A0A4R0NPJ3_9SPHI</name>
<comment type="caution">
    <text evidence="2">The sequence shown here is derived from an EMBL/GenBank/DDBJ whole genome shotgun (WGS) entry which is preliminary data.</text>
</comment>
<accession>A0A4R0NPJ3</accession>
<sequence>MKLQLTLILLSLTCFANAQKAFQHNLDKLVSMNINQEKVGDVLERVSKAGDFYFSYNGALFKQDSLVSLKVKEAPVRDVLDKLFDGKVDYRETGEYVILRYAASRLTIEPENITTAENLYMISGYIIDTETGKKVKQASVYEKRLLQSTLTDDEGYFRLRFKGEHSTVILTASKEFYRDTSLVFLSDIKVKPEGYKDKNSEYVKGFFNSIENSGISRFFISSKQRFQSLNIPGFFANSPFQASLIPGLSSHGIMSSQVVNKASLNILGGYTAGVNGIELAGLFNISKGDVKKFQAAGLFNTIGGSVEGIQLAGLVNDVRTDMKGVQAAGLVNHVVKDAEGVQLAGLGNIVSKNIRGTQAAGLGNIVSGSMDGVQLAGLLNFASRKQRGIQISGLLNYAKEMTGVQFGVINISGTNTGYSIGLINYASHGYHKVSLSSNEIFNANAAFKMGNANLYNVLFVGKNYSDTARLETMGFGFGHDFIFSNKVSIAGEYSSQYVYIGNWDYANFLNRFQANLQIQIFKGLTIFGGPVYSVYTSEAPVGSAAKGYKQQVAPAKHHAYTGDIKGWWGWNAGITLF</sequence>
<dbReference type="OrthoDB" id="5505971at2"/>
<dbReference type="Proteomes" id="UP000293347">
    <property type="component" value="Unassembled WGS sequence"/>
</dbReference>
<evidence type="ECO:0000313" key="2">
    <source>
        <dbReference type="EMBL" id="TCD01643.1"/>
    </source>
</evidence>
<dbReference type="AlphaFoldDB" id="A0A4R0NPJ3"/>
<dbReference type="SUPFAM" id="SSF49464">
    <property type="entry name" value="Carboxypeptidase regulatory domain-like"/>
    <property type="match status" value="1"/>
</dbReference>
<reference evidence="2 3" key="1">
    <citation type="submission" date="2019-02" db="EMBL/GenBank/DDBJ databases">
        <title>Pedobacter sp. RP-1-14 sp. nov., isolated from Arctic soil.</title>
        <authorList>
            <person name="Dahal R.H."/>
        </authorList>
    </citation>
    <scope>NUCLEOTIDE SEQUENCE [LARGE SCALE GENOMIC DNA]</scope>
    <source>
        <strain evidence="2 3">RP-1-14</strain>
    </source>
</reference>
<protein>
    <recommendedName>
        <fullName evidence="4">Carboxypeptidase-like protein</fullName>
    </recommendedName>
</protein>
<proteinExistence type="predicted"/>
<evidence type="ECO:0000313" key="3">
    <source>
        <dbReference type="Proteomes" id="UP000293347"/>
    </source>
</evidence>
<organism evidence="2 3">
    <name type="scientific">Pedobacter psychroterrae</name>
    <dbReference type="NCBI Taxonomy" id="2530453"/>
    <lineage>
        <taxon>Bacteria</taxon>
        <taxon>Pseudomonadati</taxon>
        <taxon>Bacteroidota</taxon>
        <taxon>Sphingobacteriia</taxon>
        <taxon>Sphingobacteriales</taxon>
        <taxon>Sphingobacteriaceae</taxon>
        <taxon>Pedobacter</taxon>
    </lineage>
</organism>